<dbReference type="Gene3D" id="3.80.10.10">
    <property type="entry name" value="Ribonuclease Inhibitor"/>
    <property type="match status" value="3"/>
</dbReference>
<reference evidence="2" key="1">
    <citation type="journal article" date="2023" name="Plant J.">
        <title>Genome sequences and population genomics provide insights into the demographic history, inbreeding, and mutation load of two 'living fossil' tree species of Dipteronia.</title>
        <authorList>
            <person name="Feng Y."/>
            <person name="Comes H.P."/>
            <person name="Chen J."/>
            <person name="Zhu S."/>
            <person name="Lu R."/>
            <person name="Zhang X."/>
            <person name="Li P."/>
            <person name="Qiu J."/>
            <person name="Olsen K.M."/>
            <person name="Qiu Y."/>
        </authorList>
    </citation>
    <scope>NUCLEOTIDE SEQUENCE</scope>
    <source>
        <strain evidence="2">NBL</strain>
    </source>
</reference>
<sequence>MKNMGCEALMNMWQLNESLGKQPLQEIQSITFLRELCIENCLNLVSFPEIRLLSNLSKLEIKNCNALMSLPVGMEHNTQLESVKIEGCDSLTFIVRGKLPSSLKRLQVRYCYRLVCLLDDREESCISPSMLELHKQNINSNSTSLLQYIHVHNCPALTCLSSSGKLPTTLQNLFMVYCSQLTMLSSSGLLPKTLCSLFITDVPKLESIAERFHNDMSLEHIWITDCENLKSLPEGLHNLSRLQEIRLWNCPSIVYFPEGGLPNTSLNVSIINCRKLKALPNHMHSLNSFQQFEIKQCPSIKSFPEEGFPINLTAIEIEGGLNIYKPLVEWGLHNLTSLTYLKIFGCPDAESFPQQDMGMMLPHSLTHLCIERFPKLKYLWFQALQNLTSLEILRITGCPNLTFFPECGLPSSLLRLQIRDCPLLEKQCRSDNGKVRSIISHIPCVEIDFKFIGDDTEEK</sequence>
<proteinExistence type="predicted"/>
<dbReference type="EMBL" id="JANJYJ010000004">
    <property type="protein sequence ID" value="KAK3219639.1"/>
    <property type="molecule type" value="Genomic_DNA"/>
</dbReference>
<name>A0AAE0E996_9ROSI</name>
<dbReference type="SUPFAM" id="SSF52058">
    <property type="entry name" value="L domain-like"/>
    <property type="match status" value="2"/>
</dbReference>
<comment type="caution">
    <text evidence="2">The sequence shown here is derived from an EMBL/GenBank/DDBJ whole genome shotgun (WGS) entry which is preliminary data.</text>
</comment>
<organism evidence="2 3">
    <name type="scientific">Dipteronia sinensis</name>
    <dbReference type="NCBI Taxonomy" id="43782"/>
    <lineage>
        <taxon>Eukaryota</taxon>
        <taxon>Viridiplantae</taxon>
        <taxon>Streptophyta</taxon>
        <taxon>Embryophyta</taxon>
        <taxon>Tracheophyta</taxon>
        <taxon>Spermatophyta</taxon>
        <taxon>Magnoliopsida</taxon>
        <taxon>eudicotyledons</taxon>
        <taxon>Gunneridae</taxon>
        <taxon>Pentapetalae</taxon>
        <taxon>rosids</taxon>
        <taxon>malvids</taxon>
        <taxon>Sapindales</taxon>
        <taxon>Sapindaceae</taxon>
        <taxon>Hippocastanoideae</taxon>
        <taxon>Acereae</taxon>
        <taxon>Dipteronia</taxon>
    </lineage>
</organism>
<evidence type="ECO:0000313" key="2">
    <source>
        <dbReference type="EMBL" id="KAK3219639.1"/>
    </source>
</evidence>
<keyword evidence="1" id="KW-0611">Plant defense</keyword>
<keyword evidence="3" id="KW-1185">Reference proteome</keyword>
<dbReference type="AlphaFoldDB" id="A0AAE0E996"/>
<dbReference type="GO" id="GO:0006952">
    <property type="term" value="P:defense response"/>
    <property type="evidence" value="ECO:0007669"/>
    <property type="project" value="UniProtKB-KW"/>
</dbReference>
<dbReference type="Proteomes" id="UP001281410">
    <property type="component" value="Unassembled WGS sequence"/>
</dbReference>
<evidence type="ECO:0000256" key="1">
    <source>
        <dbReference type="ARBA" id="ARBA00022821"/>
    </source>
</evidence>
<dbReference type="PANTHER" id="PTHR36766">
    <property type="entry name" value="PLANT BROAD-SPECTRUM MILDEW RESISTANCE PROTEIN RPW8"/>
    <property type="match status" value="1"/>
</dbReference>
<evidence type="ECO:0000313" key="3">
    <source>
        <dbReference type="Proteomes" id="UP001281410"/>
    </source>
</evidence>
<dbReference type="InterPro" id="IPR032675">
    <property type="entry name" value="LRR_dom_sf"/>
</dbReference>
<evidence type="ECO:0008006" key="4">
    <source>
        <dbReference type="Google" id="ProtNLM"/>
    </source>
</evidence>
<accession>A0AAE0E996</accession>
<gene>
    <name evidence="2" type="ORF">Dsin_013609</name>
</gene>
<protein>
    <recommendedName>
        <fullName evidence="4">Disease resistance protein</fullName>
    </recommendedName>
</protein>
<dbReference type="PANTHER" id="PTHR36766:SF40">
    <property type="entry name" value="DISEASE RESISTANCE PROTEIN RGA3"/>
    <property type="match status" value="1"/>
</dbReference>